<name>A0ACC2AEG7_DIPCM</name>
<sequence>MGLLQNMRIIFGRKSDADVHDAASIDLEIQPRISSASAPDVAESVRYRHRGLVLDVHDDSMAVRKINPVIDETDSLNLVSDEDHTVTRVTSVLKNSGSLHLNPAPSLLSGEPKRLSLSYEPKRLSLSYEPKRLSLGQETKRISFSQEIKRISFHEDTQHRISFSKLSPSSSESSPDRQNHVFEDQISEVAPRSSRELTKSRSGAEYALEGLRVIRETTLRAEKSVLWRSVEARFERLSKNGLLSRKDFGLCIGMKESNEFAGVLFDALGRRKGQTLPNITKEELRSFWLQISDESFEARMSIFFDMCDKNADGRISEEEVKEIIMLSASANKLSNLENHAGEYAALIMEEMDPDNRGYMELRQLEALFQAQWTGVFGKDGNSSTSPQTHTSLSQMLLRPQTWIKNPMMRLNYFLIDNWPRLWLLGLWLGAMTGLFVYKFVQYRYESSFLVLGYCVCTAKGAAETLKLNMALILFPMCRNTITWLRSTALSSVVPFDDNIQFHKMVAVAIAIGVVIHGGVHMACDFPRIAHASRSLFMMTIARGFHNKQPTYAEIIATPTVVMGLTMVALMTVAFVLASSRLKRNIVKLPSPLDRLTGFNAFWYSHHVFVAVYVLLIIHSTYLFLKFKFSDKTTWMYIVIPMLLYIAERTLSGFRANYYPVQIEKVAIYTANVLALHFTKPPGFKYKSGMYLFLKCPSLSPFEWHPFSITSAPGNNYLSVHIRTLGDWTEELKRTFSEICEPPIGNKSGLLRAEYVPSENKGSNPKFPKLLIDGPYGAPAQDYKKYNVLLLVGLGIGATPFISILKDILQDLRFAELQQAESNKYLDTPRKKPSRKYEGPTNAYFYWVTREQGSFDWFKGVMNEIAEMDPKAIVEMHNYLTSIHEEGDLRSSLITLVQALQYAKSGVDIVSGTRVKTHFSRPNWSKVFSRISSVHRNSTVGVFYCGINRLGKELDTLCREYSQLGTTKFEFHKEHF</sequence>
<dbReference type="Proteomes" id="UP001162992">
    <property type="component" value="Chromosome 22"/>
</dbReference>
<proteinExistence type="predicted"/>
<dbReference type="EMBL" id="CM055113">
    <property type="protein sequence ID" value="KAJ7515825.1"/>
    <property type="molecule type" value="Genomic_DNA"/>
</dbReference>
<evidence type="ECO:0000313" key="2">
    <source>
        <dbReference type="Proteomes" id="UP001162992"/>
    </source>
</evidence>
<keyword evidence="2" id="KW-1185">Reference proteome</keyword>
<comment type="caution">
    <text evidence="1">The sequence shown here is derived from an EMBL/GenBank/DDBJ whole genome shotgun (WGS) entry which is preliminary data.</text>
</comment>
<reference evidence="2" key="1">
    <citation type="journal article" date="2024" name="Proc. Natl. Acad. Sci. U.S.A.">
        <title>Extraordinary preservation of gene collinearity over three hundred million years revealed in homosporous lycophytes.</title>
        <authorList>
            <person name="Li C."/>
            <person name="Wickell D."/>
            <person name="Kuo L.Y."/>
            <person name="Chen X."/>
            <person name="Nie B."/>
            <person name="Liao X."/>
            <person name="Peng D."/>
            <person name="Ji J."/>
            <person name="Jenkins J."/>
            <person name="Williams M."/>
            <person name="Shu S."/>
            <person name="Plott C."/>
            <person name="Barry K."/>
            <person name="Rajasekar S."/>
            <person name="Grimwood J."/>
            <person name="Han X."/>
            <person name="Sun S."/>
            <person name="Hou Z."/>
            <person name="He W."/>
            <person name="Dai G."/>
            <person name="Sun C."/>
            <person name="Schmutz J."/>
            <person name="Leebens-Mack J.H."/>
            <person name="Li F.W."/>
            <person name="Wang L."/>
        </authorList>
    </citation>
    <scope>NUCLEOTIDE SEQUENCE [LARGE SCALE GENOMIC DNA]</scope>
    <source>
        <strain evidence="2">cv. PW_Plant_1</strain>
    </source>
</reference>
<accession>A0ACC2AEG7</accession>
<evidence type="ECO:0000313" key="1">
    <source>
        <dbReference type="EMBL" id="KAJ7515825.1"/>
    </source>
</evidence>
<organism evidence="1 2">
    <name type="scientific">Diphasiastrum complanatum</name>
    <name type="common">Issler's clubmoss</name>
    <name type="synonym">Lycopodium complanatum</name>
    <dbReference type="NCBI Taxonomy" id="34168"/>
    <lineage>
        <taxon>Eukaryota</taxon>
        <taxon>Viridiplantae</taxon>
        <taxon>Streptophyta</taxon>
        <taxon>Embryophyta</taxon>
        <taxon>Tracheophyta</taxon>
        <taxon>Lycopodiopsida</taxon>
        <taxon>Lycopodiales</taxon>
        <taxon>Lycopodiaceae</taxon>
        <taxon>Lycopodioideae</taxon>
        <taxon>Diphasiastrum</taxon>
    </lineage>
</organism>
<protein>
    <submittedName>
        <fullName evidence="1">Uncharacterized protein</fullName>
    </submittedName>
</protein>
<gene>
    <name evidence="1" type="ORF">O6H91_22G029400</name>
</gene>